<dbReference type="InParanoid" id="A0A5J5EEJ9"/>
<accession>A0A5J5EEJ9</accession>
<reference evidence="1 2" key="1">
    <citation type="submission" date="2019-09" db="EMBL/GenBank/DDBJ databases">
        <title>Draft genome of the ectomycorrhizal ascomycete Sphaerosporella brunnea.</title>
        <authorList>
            <consortium name="DOE Joint Genome Institute"/>
            <person name="Benucci G.M."/>
            <person name="Marozzi G."/>
            <person name="Antonielli L."/>
            <person name="Sanchez S."/>
            <person name="Marco P."/>
            <person name="Wang X."/>
            <person name="Falini L.B."/>
            <person name="Barry K."/>
            <person name="Haridas S."/>
            <person name="Lipzen A."/>
            <person name="Labutti K."/>
            <person name="Grigoriev I.V."/>
            <person name="Murat C."/>
            <person name="Martin F."/>
            <person name="Albertini E."/>
            <person name="Donnini D."/>
            <person name="Bonito G."/>
        </authorList>
    </citation>
    <scope>NUCLEOTIDE SEQUENCE [LARGE SCALE GENOMIC DNA]</scope>
    <source>
        <strain evidence="1 2">Sb_GMNB300</strain>
    </source>
</reference>
<sequence length="79" mass="9129">MMAMASFLTVLHLSMPRAFFSRTRRCNLLLGSAEILGRPKKSPGLWGHKAFLACFHILSSYFRSCWALRRFCFSSQRRA</sequence>
<dbReference type="EMBL" id="VXIS01000366">
    <property type="protein sequence ID" value="KAA8894095.1"/>
    <property type="molecule type" value="Genomic_DNA"/>
</dbReference>
<keyword evidence="2" id="KW-1185">Reference proteome</keyword>
<evidence type="ECO:0000313" key="1">
    <source>
        <dbReference type="EMBL" id="KAA8894095.1"/>
    </source>
</evidence>
<name>A0A5J5EEJ9_9PEZI</name>
<comment type="caution">
    <text evidence="1">The sequence shown here is derived from an EMBL/GenBank/DDBJ whole genome shotgun (WGS) entry which is preliminary data.</text>
</comment>
<protein>
    <submittedName>
        <fullName evidence="1">Uncharacterized protein</fullName>
    </submittedName>
</protein>
<proteinExistence type="predicted"/>
<organism evidence="1 2">
    <name type="scientific">Sphaerosporella brunnea</name>
    <dbReference type="NCBI Taxonomy" id="1250544"/>
    <lineage>
        <taxon>Eukaryota</taxon>
        <taxon>Fungi</taxon>
        <taxon>Dikarya</taxon>
        <taxon>Ascomycota</taxon>
        <taxon>Pezizomycotina</taxon>
        <taxon>Pezizomycetes</taxon>
        <taxon>Pezizales</taxon>
        <taxon>Pyronemataceae</taxon>
        <taxon>Sphaerosporella</taxon>
    </lineage>
</organism>
<dbReference type="Proteomes" id="UP000326924">
    <property type="component" value="Unassembled WGS sequence"/>
</dbReference>
<gene>
    <name evidence="1" type="ORF">FN846DRAFT_976005</name>
</gene>
<evidence type="ECO:0000313" key="2">
    <source>
        <dbReference type="Proteomes" id="UP000326924"/>
    </source>
</evidence>
<dbReference type="AlphaFoldDB" id="A0A5J5EEJ9"/>